<dbReference type="AlphaFoldDB" id="X1KT71"/>
<name>X1KT71_9ZZZZ</name>
<dbReference type="EMBL" id="BARU01048495">
    <property type="protein sequence ID" value="GAH96815.1"/>
    <property type="molecule type" value="Genomic_DNA"/>
</dbReference>
<protein>
    <submittedName>
        <fullName evidence="1">Uncharacterized protein</fullName>
    </submittedName>
</protein>
<reference evidence="1" key="1">
    <citation type="journal article" date="2014" name="Front. Microbiol.">
        <title>High frequency of phylogenetically diverse reductive dehalogenase-homologous genes in deep subseafloor sedimentary metagenomes.</title>
        <authorList>
            <person name="Kawai M."/>
            <person name="Futagami T."/>
            <person name="Toyoda A."/>
            <person name="Takaki Y."/>
            <person name="Nishi S."/>
            <person name="Hori S."/>
            <person name="Arai W."/>
            <person name="Tsubouchi T."/>
            <person name="Morono Y."/>
            <person name="Uchiyama I."/>
            <person name="Ito T."/>
            <person name="Fujiyama A."/>
            <person name="Inagaki F."/>
            <person name="Takami H."/>
        </authorList>
    </citation>
    <scope>NUCLEOTIDE SEQUENCE</scope>
    <source>
        <strain evidence="1">Expedition CK06-06</strain>
    </source>
</reference>
<accession>X1KT71</accession>
<comment type="caution">
    <text evidence="1">The sequence shown here is derived from an EMBL/GenBank/DDBJ whole genome shotgun (WGS) entry which is preliminary data.</text>
</comment>
<sequence length="52" mass="5604">FTMECPRNGMGINGMVVLTNIGTKNVPRTTSYTSFQVINLVICVLIAKGTAK</sequence>
<feature type="non-terminal residue" evidence="1">
    <location>
        <position position="1"/>
    </location>
</feature>
<proteinExistence type="predicted"/>
<evidence type="ECO:0000313" key="1">
    <source>
        <dbReference type="EMBL" id="GAH96815.1"/>
    </source>
</evidence>
<gene>
    <name evidence="1" type="ORF">S03H2_72042</name>
</gene>
<organism evidence="1">
    <name type="scientific">marine sediment metagenome</name>
    <dbReference type="NCBI Taxonomy" id="412755"/>
    <lineage>
        <taxon>unclassified sequences</taxon>
        <taxon>metagenomes</taxon>
        <taxon>ecological metagenomes</taxon>
    </lineage>
</organism>